<proteinExistence type="predicted"/>
<name>A0ABV7L2S7_9PROT</name>
<evidence type="ECO:0000313" key="3">
    <source>
        <dbReference type="Proteomes" id="UP001595528"/>
    </source>
</evidence>
<feature type="compositionally biased region" description="Basic and acidic residues" evidence="1">
    <location>
        <begin position="1"/>
        <end position="15"/>
    </location>
</feature>
<evidence type="ECO:0000256" key="1">
    <source>
        <dbReference type="SAM" id="MobiDB-lite"/>
    </source>
</evidence>
<dbReference type="EMBL" id="JBHRTR010000028">
    <property type="protein sequence ID" value="MFC3228794.1"/>
    <property type="molecule type" value="Genomic_DNA"/>
</dbReference>
<organism evidence="2 3">
    <name type="scientific">Marinibaculum pumilum</name>
    <dbReference type="NCBI Taxonomy" id="1766165"/>
    <lineage>
        <taxon>Bacteria</taxon>
        <taxon>Pseudomonadati</taxon>
        <taxon>Pseudomonadota</taxon>
        <taxon>Alphaproteobacteria</taxon>
        <taxon>Rhodospirillales</taxon>
        <taxon>Rhodospirillaceae</taxon>
        <taxon>Marinibaculum</taxon>
    </lineage>
</organism>
<comment type="caution">
    <text evidence="2">The sequence shown here is derived from an EMBL/GenBank/DDBJ whole genome shotgun (WGS) entry which is preliminary data.</text>
</comment>
<reference evidence="3" key="1">
    <citation type="journal article" date="2019" name="Int. J. Syst. Evol. Microbiol.">
        <title>The Global Catalogue of Microorganisms (GCM) 10K type strain sequencing project: providing services to taxonomists for standard genome sequencing and annotation.</title>
        <authorList>
            <consortium name="The Broad Institute Genomics Platform"/>
            <consortium name="The Broad Institute Genome Sequencing Center for Infectious Disease"/>
            <person name="Wu L."/>
            <person name="Ma J."/>
        </authorList>
    </citation>
    <scope>NUCLEOTIDE SEQUENCE [LARGE SCALE GENOMIC DNA]</scope>
    <source>
        <strain evidence="3">KCTC 42964</strain>
    </source>
</reference>
<keyword evidence="3" id="KW-1185">Reference proteome</keyword>
<evidence type="ECO:0008006" key="4">
    <source>
        <dbReference type="Google" id="ProtNLM"/>
    </source>
</evidence>
<dbReference type="RefSeq" id="WP_379902246.1">
    <property type="nucleotide sequence ID" value="NZ_JBHRTR010000028.1"/>
</dbReference>
<evidence type="ECO:0000313" key="2">
    <source>
        <dbReference type="EMBL" id="MFC3228794.1"/>
    </source>
</evidence>
<sequence length="755" mass="81238">MATVEDLRAALERKRQQPQPAPQSVGGAIMSAAEGVGDAIGGAADATWDFLTGQSEKEFQDVPDVTDTLWKMRLRQMNENARNYLAEPARPEEKGVANALLGTTFSLEQPEREQVIRQNMPGAVFGTDRPYGNPMVAFPDQPGEPIAYLNQPGLSNADAANLGAGALLGNPIAKGLAPAVKMLGGGWVPRILGGGVLGGGTEAGMTAAANQQGAETGFDPARTGTAAAFGAVGEPAMSALTAMGRKLYRMIRGNPQIVQNGQLTPEGVRAAIAAGVPEGQVDAEFAKAYARLRGKLETPEQRGVYAEAQSLPEPVDLTRGQVTQRAADQRYESSLRKGDFGPEAADEAVQFAGRQSGQLQRNVDLIRNRLYGADAPVDGNDLSTVGGRVQSRLDEINATLKERENELFDVARAAKAFVPQEDTARLFMGARDDLVQDFNLRNVPQVGNHLRDLGEIVTKAGRVTGEEPAVFFRDLEAWRRQVTTTARTSSDPSIRAAASRLRESYDKWADQMVDEAKLIGDQDAVMAWKAARNATRERKELFEAKDLVQQLSDGTLDPAAVTRKLFAASATSLGGRRPRIASEMRKVRRLLGRDSEEWRAVKDEAFLRFVRAGTNTSDNRTYEFSGVKFGKAWNQALQDNPEMMGVLFTPDEKMLIAKFGRVMDRVTRTVEGGANYSNTGHTNLDTLTRALAALGIGENMVGRILGAFRPTAQLLARPGARGRLQAIPATPTPFGPGGIYGGVGGPPLLDSVISD</sequence>
<accession>A0ABV7L2S7</accession>
<gene>
    <name evidence="2" type="ORF">ACFOGJ_16235</name>
</gene>
<protein>
    <recommendedName>
        <fullName evidence="4">Large polyvalent protein associated domain-containing protein</fullName>
    </recommendedName>
</protein>
<feature type="region of interest" description="Disordered" evidence="1">
    <location>
        <begin position="1"/>
        <end position="26"/>
    </location>
</feature>
<dbReference type="Proteomes" id="UP001595528">
    <property type="component" value="Unassembled WGS sequence"/>
</dbReference>